<dbReference type="EMBL" id="LQCI01000010">
    <property type="protein sequence ID" value="KZB85684.1"/>
    <property type="molecule type" value="Genomic_DNA"/>
</dbReference>
<dbReference type="Proteomes" id="UP000186883">
    <property type="component" value="Unassembled WGS sequence"/>
</dbReference>
<protein>
    <recommendedName>
        <fullName evidence="5">Prenyltransferase</fullName>
    </recommendedName>
</protein>
<evidence type="ECO:0000313" key="2">
    <source>
        <dbReference type="EMBL" id="OKA10562.1"/>
    </source>
</evidence>
<reference evidence="2 4" key="2">
    <citation type="submission" date="2016-11" db="EMBL/GenBank/DDBJ databases">
        <title>Genome sequencing of Amycolatopsis regifaucium.</title>
        <authorList>
            <person name="Mayilraj S."/>
            <person name="Kaur N."/>
        </authorList>
    </citation>
    <scope>NUCLEOTIDE SEQUENCE [LARGE SCALE GENOMIC DNA]</scope>
    <source>
        <strain evidence="2 4">GY080</strain>
    </source>
</reference>
<sequence>MRIDLNGAATFMATQARLLDRRRFEVLFRDGDPAAALAALEGYRNPDGGYGHGLEPDCRSVTSQPGGALHAFEVFADIGPVTSPRAAELCDWLDSVSLPDGGVPFALPMPDPFGSAPFWAGADASVSSLQITAIVAVAAHRVAAHDPAVAAHPWLTKATRYCLDEIEKIDEAPHALVLAFAMKLVDALGDTRLVEKLGRFVPDDGVVAVGGGIEGEAMRPLDFAPEPGGPARKLFDPEVVEADLRRIAGGQREDGGWRVDYASYSPAATLEWNGMFTVGMLGLLRANGVLTGDGGGTPAGPRR</sequence>
<dbReference type="SUPFAM" id="SSF48239">
    <property type="entry name" value="Terpenoid cyclases/Protein prenyltransferases"/>
    <property type="match status" value="1"/>
</dbReference>
<accession>A0A154MMV5</accession>
<evidence type="ECO:0000313" key="3">
    <source>
        <dbReference type="Proteomes" id="UP000076321"/>
    </source>
</evidence>
<comment type="caution">
    <text evidence="1">The sequence shown here is derived from an EMBL/GenBank/DDBJ whole genome shotgun (WGS) entry which is preliminary data.</text>
</comment>
<dbReference type="RefSeq" id="WP_061983197.1">
    <property type="nucleotide sequence ID" value="NZ_FOPQ01000013.1"/>
</dbReference>
<dbReference type="Proteomes" id="UP000076321">
    <property type="component" value="Unassembled WGS sequence"/>
</dbReference>
<name>A0A154MMV5_9PSEU</name>
<organism evidence="1 3">
    <name type="scientific">Amycolatopsis regifaucium</name>
    <dbReference type="NCBI Taxonomy" id="546365"/>
    <lineage>
        <taxon>Bacteria</taxon>
        <taxon>Bacillati</taxon>
        <taxon>Actinomycetota</taxon>
        <taxon>Actinomycetes</taxon>
        <taxon>Pseudonocardiales</taxon>
        <taxon>Pseudonocardiaceae</taxon>
        <taxon>Amycolatopsis</taxon>
    </lineage>
</organism>
<evidence type="ECO:0000313" key="4">
    <source>
        <dbReference type="Proteomes" id="UP000186883"/>
    </source>
</evidence>
<dbReference type="Gene3D" id="1.50.10.20">
    <property type="match status" value="1"/>
</dbReference>
<dbReference type="AlphaFoldDB" id="A0A154MMV5"/>
<dbReference type="OrthoDB" id="3286086at2"/>
<gene>
    <name evidence="2" type="ORF">ATP06_0203940</name>
    <name evidence="1" type="ORF">AVL48_29965</name>
</gene>
<dbReference type="EMBL" id="LOBU02000004">
    <property type="protein sequence ID" value="OKA10562.1"/>
    <property type="molecule type" value="Genomic_DNA"/>
</dbReference>
<proteinExistence type="predicted"/>
<keyword evidence="4" id="KW-1185">Reference proteome</keyword>
<evidence type="ECO:0000313" key="1">
    <source>
        <dbReference type="EMBL" id="KZB85684.1"/>
    </source>
</evidence>
<dbReference type="InterPro" id="IPR008930">
    <property type="entry name" value="Terpenoid_cyclase/PrenylTrfase"/>
</dbReference>
<evidence type="ECO:0008006" key="5">
    <source>
        <dbReference type="Google" id="ProtNLM"/>
    </source>
</evidence>
<reference evidence="1 3" key="1">
    <citation type="submission" date="2015-12" db="EMBL/GenBank/DDBJ databases">
        <title>Amycolatopsis regifaucium genome sequencing and assembly.</title>
        <authorList>
            <person name="Mayilraj S."/>
        </authorList>
    </citation>
    <scope>NUCLEOTIDE SEQUENCE [LARGE SCALE GENOMIC DNA]</scope>
    <source>
        <strain evidence="1 3">GY080</strain>
    </source>
</reference>